<evidence type="ECO:0000256" key="1">
    <source>
        <dbReference type="ARBA" id="ARBA00023015"/>
    </source>
</evidence>
<evidence type="ECO:0000256" key="2">
    <source>
        <dbReference type="ARBA" id="ARBA00023163"/>
    </source>
</evidence>
<sequence length="441" mass="49254">MSRPYVRLLGPARVEIGGAETLLRPITAAVLARLIIAENEPVTVHEISHDVWGRIGTIQREDRTSVQKRILELRRILDPHGPGESSQVLRTERGRVSAYRLALQRDQVDLLQFQDLTLRAHQAVPASAVKLLTQALGLWRGRPLGDVDDRPFAAQIVRRLTDYHHAARRTLMYAYSDLELPDRALKVGEGLLRDLPDDQELVSFLAELRRQLRTKFGGEVFRQDFADLSTSLVVSRGDLFAQDDAHLVVGFTDTFDTATDQDLVISEHSVQGQLLRRIYGGDRAKLDRELKAALRSVTPAAAESRSVKRHGRLIRYPVGTVVALRHSGRRVFALAYSRMGNNLVAESSMEHLRLSLERLWDAVYLHGQRKPVALPLLGAGLARIDVGREELLSVILNSFLTRSRVQFVCPELRVVILPAELGKVDILFLGKLAGELDSGIG</sequence>
<dbReference type="RefSeq" id="WP_155339620.1">
    <property type="nucleotide sequence ID" value="NZ_BAAABN010000082.1"/>
</dbReference>
<name>A0A5M3W3V2_9ACTN</name>
<dbReference type="InterPro" id="IPR005158">
    <property type="entry name" value="BTAD"/>
</dbReference>
<keyword evidence="1" id="KW-0805">Transcription regulation</keyword>
<protein>
    <recommendedName>
        <fullName evidence="3">Bacterial transcriptional activator domain-containing protein</fullName>
    </recommendedName>
</protein>
<dbReference type="SMART" id="SM01043">
    <property type="entry name" value="BTAD"/>
    <property type="match status" value="1"/>
</dbReference>
<accession>A0A5M3W3V2</accession>
<dbReference type="EMBL" id="BLAD01000069">
    <property type="protein sequence ID" value="GES03454.1"/>
    <property type="molecule type" value="Genomic_DNA"/>
</dbReference>
<comment type="caution">
    <text evidence="4">The sequence shown here is derived from an EMBL/GenBank/DDBJ whole genome shotgun (WGS) entry which is preliminary data.</text>
</comment>
<dbReference type="GO" id="GO:0003677">
    <property type="term" value="F:DNA binding"/>
    <property type="evidence" value="ECO:0007669"/>
    <property type="project" value="InterPro"/>
</dbReference>
<dbReference type="PANTHER" id="PTHR35807">
    <property type="entry name" value="TRANSCRIPTIONAL REGULATOR REDD-RELATED"/>
    <property type="match status" value="1"/>
</dbReference>
<evidence type="ECO:0000259" key="3">
    <source>
        <dbReference type="SMART" id="SM01043"/>
    </source>
</evidence>
<feature type="domain" description="Bacterial transcriptional activator" evidence="3">
    <location>
        <begin position="108"/>
        <end position="221"/>
    </location>
</feature>
<proteinExistence type="predicted"/>
<dbReference type="Proteomes" id="UP000334990">
    <property type="component" value="Unassembled WGS sequence"/>
</dbReference>
<dbReference type="InterPro" id="IPR051677">
    <property type="entry name" value="AfsR-DnrI-RedD_regulator"/>
</dbReference>
<dbReference type="Pfam" id="PF03704">
    <property type="entry name" value="BTAD"/>
    <property type="match status" value="1"/>
</dbReference>
<dbReference type="SUPFAM" id="SSF48452">
    <property type="entry name" value="TPR-like"/>
    <property type="match status" value="1"/>
</dbReference>
<dbReference type="GO" id="GO:0006355">
    <property type="term" value="P:regulation of DNA-templated transcription"/>
    <property type="evidence" value="ECO:0007669"/>
    <property type="project" value="InterPro"/>
</dbReference>
<dbReference type="InterPro" id="IPR045535">
    <property type="entry name" value="ThsA_Macro"/>
</dbReference>
<dbReference type="InterPro" id="IPR011990">
    <property type="entry name" value="TPR-like_helical_dom_sf"/>
</dbReference>
<dbReference type="Gene3D" id="1.25.40.10">
    <property type="entry name" value="Tetratricopeptide repeat domain"/>
    <property type="match status" value="1"/>
</dbReference>
<keyword evidence="2" id="KW-0804">Transcription</keyword>
<dbReference type="InterPro" id="IPR016032">
    <property type="entry name" value="Sig_transdc_resp-reg_C-effctor"/>
</dbReference>
<evidence type="ECO:0000313" key="4">
    <source>
        <dbReference type="EMBL" id="GES03454.1"/>
    </source>
</evidence>
<dbReference type="Pfam" id="PF20016">
    <property type="entry name" value="ThsA_Macro"/>
    <property type="match status" value="1"/>
</dbReference>
<reference evidence="4 5" key="1">
    <citation type="submission" date="2019-10" db="EMBL/GenBank/DDBJ databases">
        <title>Whole genome shotgun sequence of Acrocarpospora corrugata NBRC 13972.</title>
        <authorList>
            <person name="Ichikawa N."/>
            <person name="Kimura A."/>
            <person name="Kitahashi Y."/>
            <person name="Komaki H."/>
            <person name="Oguchi A."/>
        </authorList>
    </citation>
    <scope>NUCLEOTIDE SEQUENCE [LARGE SCALE GENOMIC DNA]</scope>
    <source>
        <strain evidence="4 5">NBRC 13972</strain>
    </source>
</reference>
<dbReference type="Gene3D" id="1.10.10.10">
    <property type="entry name" value="Winged helix-like DNA-binding domain superfamily/Winged helix DNA-binding domain"/>
    <property type="match status" value="1"/>
</dbReference>
<evidence type="ECO:0000313" key="5">
    <source>
        <dbReference type="Proteomes" id="UP000334990"/>
    </source>
</evidence>
<dbReference type="InterPro" id="IPR036388">
    <property type="entry name" value="WH-like_DNA-bd_sf"/>
</dbReference>
<keyword evidence="5" id="KW-1185">Reference proteome</keyword>
<organism evidence="4 5">
    <name type="scientific">Acrocarpospora corrugata</name>
    <dbReference type="NCBI Taxonomy" id="35763"/>
    <lineage>
        <taxon>Bacteria</taxon>
        <taxon>Bacillati</taxon>
        <taxon>Actinomycetota</taxon>
        <taxon>Actinomycetes</taxon>
        <taxon>Streptosporangiales</taxon>
        <taxon>Streptosporangiaceae</taxon>
        <taxon>Acrocarpospora</taxon>
    </lineage>
</organism>
<gene>
    <name evidence="4" type="ORF">Acor_55200</name>
</gene>
<dbReference type="AlphaFoldDB" id="A0A5M3W3V2"/>
<dbReference type="OrthoDB" id="3405809at2"/>
<dbReference type="PANTHER" id="PTHR35807:SF1">
    <property type="entry name" value="TRANSCRIPTIONAL REGULATOR REDD"/>
    <property type="match status" value="1"/>
</dbReference>
<dbReference type="SUPFAM" id="SSF46894">
    <property type="entry name" value="C-terminal effector domain of the bipartite response regulators"/>
    <property type="match status" value="1"/>
</dbReference>